<organism evidence="1">
    <name type="scientific">uncultured bacterium contig00149</name>
    <dbReference type="NCBI Taxonomy" id="1181588"/>
    <lineage>
        <taxon>Bacteria</taxon>
        <taxon>environmental samples</taxon>
    </lineage>
</organism>
<sequence length="57" mass="6538">MFGKSKIGSRRCITAYLTLISAKLQKTWFIRAKYHYLHIINAIIEATGKHKSTSEVL</sequence>
<dbReference type="AlphaFoldDB" id="A0A806K0P4"/>
<proteinExistence type="predicted"/>
<accession>A0A806K0P4</accession>
<reference evidence="1" key="1">
    <citation type="submission" date="2012-03" db="EMBL/GenBank/DDBJ databases">
        <title>Functional metagenomics reveals considerable lignocellulase gene clusters in the gut microbiome of a wood-feeding higher termite.</title>
        <authorList>
            <person name="Liu N."/>
        </authorList>
    </citation>
    <scope>NUCLEOTIDE SEQUENCE</scope>
</reference>
<name>A0A806K0P4_9BACT</name>
<protein>
    <submittedName>
        <fullName evidence="1">Uncharacterized protein</fullName>
    </submittedName>
</protein>
<dbReference type="EMBL" id="JQ844227">
    <property type="protein sequence ID" value="AGS53238.1"/>
    <property type="molecule type" value="Genomic_DNA"/>
</dbReference>
<evidence type="ECO:0000313" key="1">
    <source>
        <dbReference type="EMBL" id="AGS53238.1"/>
    </source>
</evidence>